<name>A0A1Q2HZ86_9CORY</name>
<proteinExistence type="predicted"/>
<dbReference type="RefSeq" id="WP_157731372.1">
    <property type="nucleotide sequence ID" value="NZ_CALTZW010000003.1"/>
</dbReference>
<organism evidence="2 3">
    <name type="scientific">Corynebacterium glaucum</name>
    <dbReference type="NCBI Taxonomy" id="187491"/>
    <lineage>
        <taxon>Bacteria</taxon>
        <taxon>Bacillati</taxon>
        <taxon>Actinomycetota</taxon>
        <taxon>Actinomycetes</taxon>
        <taxon>Mycobacteriales</taxon>
        <taxon>Corynebacteriaceae</taxon>
        <taxon>Corynebacterium</taxon>
    </lineage>
</organism>
<evidence type="ECO:0000256" key="1">
    <source>
        <dbReference type="ARBA" id="ARBA00001974"/>
    </source>
</evidence>
<dbReference type="GO" id="GO:0016491">
    <property type="term" value="F:oxidoreductase activity"/>
    <property type="evidence" value="ECO:0007669"/>
    <property type="project" value="TreeGrafter"/>
</dbReference>
<dbReference type="EMBL" id="CP019688">
    <property type="protein sequence ID" value="AQQ16158.1"/>
    <property type="molecule type" value="Genomic_DNA"/>
</dbReference>
<dbReference type="PANTHER" id="PTHR47354:SF5">
    <property type="entry name" value="PROTEIN RFBI"/>
    <property type="match status" value="1"/>
</dbReference>
<dbReference type="SUPFAM" id="SSF52343">
    <property type="entry name" value="Ferredoxin reductase-like, C-terminal NADP-linked domain"/>
    <property type="match status" value="1"/>
</dbReference>
<dbReference type="PANTHER" id="PTHR47354">
    <property type="entry name" value="NADH OXIDOREDUCTASE HCR"/>
    <property type="match status" value="1"/>
</dbReference>
<dbReference type="OrthoDB" id="3213438at2"/>
<dbReference type="Gene3D" id="3.40.50.80">
    <property type="entry name" value="Nucleotide-binding domain of ferredoxin-NADP reductase (FNR) module"/>
    <property type="match status" value="1"/>
</dbReference>
<keyword evidence="3" id="KW-1185">Reference proteome</keyword>
<sequence>MSIPAALIQRPGLVRAAMYSRFIDAYGQQGAAILPEGTREVPQTLVDAAFWILSHSPNAKLRPGVIKRVRAWALDLRRVGFPSAEFPAVANMLADASAADSQSREILVAVAETMRTAVEEADLAGIPAASAAQITEVAPAGGTDSGVTIVQLEAGIQVDYAPGQVLPVMQVGRQGVWRGLAPALPSNSFGQLEFHVDGEIEPEAGTYLTLGAARGPSPVLDCEQAMIAAVGTGWAAAKAMLFGILERETRPDVHLLIGADTTDELYDLRTIGALNQAHDWLTVTCAVTDGEDAGPAKEAGLNHVWAPLSAFLAGAGTWWGREVVLCGTKARTDELVRSLHAAGAERAQNGITVVAHDAQFDWATPPDEG</sequence>
<dbReference type="AlphaFoldDB" id="A0A1Q2HZ86"/>
<dbReference type="KEGG" id="cgv:CGLAU_11130"/>
<accession>A0A1Q2HZ86</accession>
<reference evidence="2 3" key="1">
    <citation type="submission" date="2016-12" db="EMBL/GenBank/DDBJ databases">
        <authorList>
            <person name="Song W.-J."/>
            <person name="Kurnit D.M."/>
        </authorList>
    </citation>
    <scope>NUCLEOTIDE SEQUENCE [LARGE SCALE GENOMIC DNA]</scope>
    <source>
        <strain evidence="2 3">DSM 30827</strain>
    </source>
</reference>
<comment type="cofactor">
    <cofactor evidence="1">
        <name>FAD</name>
        <dbReference type="ChEBI" id="CHEBI:57692"/>
    </cofactor>
</comment>
<evidence type="ECO:0000313" key="2">
    <source>
        <dbReference type="EMBL" id="AQQ16158.1"/>
    </source>
</evidence>
<gene>
    <name evidence="2" type="ORF">CGLAU_11130</name>
</gene>
<dbReference type="InterPro" id="IPR039261">
    <property type="entry name" value="FNR_nucleotide-bd"/>
</dbReference>
<dbReference type="InterPro" id="IPR050415">
    <property type="entry name" value="MRET"/>
</dbReference>
<evidence type="ECO:0000313" key="3">
    <source>
        <dbReference type="Proteomes" id="UP000217209"/>
    </source>
</evidence>
<dbReference type="Proteomes" id="UP000217209">
    <property type="component" value="Chromosome"/>
</dbReference>
<protein>
    <submittedName>
        <fullName evidence="2">FMN reductase</fullName>
    </submittedName>
</protein>